<sequence>MALKSANKSMGTVVLSSGVSASQLVELVELGELAVALLDQQADSIRWCSAHWMLLFPQWAVSSVWSEVLSDSSELVQLYNALAQQSSASGSLLCQSTGKPCELIMQRLSDGTIAIRAIERSQTRDDMHLYMQARENMFTTSRTISVSEMATTLAHEIKQPIATISNILKGVKIRLKRDDQTLEQIEVALDNALDQARFTNSVINRIRDFTQARRPQQQQLSLVSLTREALSLMDWLLSANQCKTELLVSEEPLLCHGDPTMLQQVLVNLLRNGVEAMLECAPAKRRLIISCARRGASVRVSIRDSGHGLEGKEQSLFIPFATNKANGMGVGLNICRSFVELHQGRLWLSPNEDAGCTSHVELPMALPGASGSVKKAGDSGNRVAGIS</sequence>
<evidence type="ECO:0000256" key="2">
    <source>
        <dbReference type="ARBA" id="ARBA00012438"/>
    </source>
</evidence>
<dbReference type="RefSeq" id="WP_088916049.1">
    <property type="nucleotide sequence ID" value="NZ_CP018632.1"/>
</dbReference>
<comment type="catalytic activity">
    <reaction evidence="1">
        <text>ATP + protein L-histidine = ADP + protein N-phospho-L-histidine.</text>
        <dbReference type="EC" id="2.7.13.3"/>
    </reaction>
</comment>
<feature type="domain" description="Histidine kinase" evidence="4">
    <location>
        <begin position="152"/>
        <end position="366"/>
    </location>
</feature>
<dbReference type="EMBL" id="CP018632">
    <property type="protein sequence ID" value="ASJ70509.1"/>
    <property type="molecule type" value="Genomic_DNA"/>
</dbReference>
<keyword evidence="5" id="KW-0808">Transferase</keyword>
<dbReference type="InterPro" id="IPR005467">
    <property type="entry name" value="His_kinase_dom"/>
</dbReference>
<dbReference type="PANTHER" id="PTHR43065">
    <property type="entry name" value="SENSOR HISTIDINE KINASE"/>
    <property type="match status" value="1"/>
</dbReference>
<dbReference type="PANTHER" id="PTHR43065:SF42">
    <property type="entry name" value="TWO-COMPONENT SENSOR PPRA"/>
    <property type="match status" value="1"/>
</dbReference>
<accession>A0A2Z2NH95</accession>
<dbReference type="CDD" id="cd00082">
    <property type="entry name" value="HisKA"/>
    <property type="match status" value="1"/>
</dbReference>
<dbReference type="InterPro" id="IPR036890">
    <property type="entry name" value="HATPase_C_sf"/>
</dbReference>
<dbReference type="KEGG" id="gai:IMCC3135_01975"/>
<dbReference type="SUPFAM" id="SSF47384">
    <property type="entry name" value="Homodimeric domain of signal transducing histidine kinase"/>
    <property type="match status" value="1"/>
</dbReference>
<protein>
    <recommendedName>
        <fullName evidence="2">histidine kinase</fullName>
        <ecNumber evidence="2">2.7.13.3</ecNumber>
    </recommendedName>
</protein>
<dbReference type="Proteomes" id="UP000250079">
    <property type="component" value="Chromosome"/>
</dbReference>
<dbReference type="AlphaFoldDB" id="A0A2Z2NH95"/>
<gene>
    <name evidence="5" type="primary">fixL_1</name>
    <name evidence="5" type="ORF">IMCC3135_01975</name>
</gene>
<keyword evidence="3" id="KW-0597">Phosphoprotein</keyword>
<dbReference type="GO" id="GO:0000155">
    <property type="term" value="F:phosphorelay sensor kinase activity"/>
    <property type="evidence" value="ECO:0007669"/>
    <property type="project" value="InterPro"/>
</dbReference>
<evidence type="ECO:0000313" key="6">
    <source>
        <dbReference type="Proteomes" id="UP000250079"/>
    </source>
</evidence>
<dbReference type="InterPro" id="IPR003594">
    <property type="entry name" value="HATPase_dom"/>
</dbReference>
<dbReference type="EC" id="2.7.13.3" evidence="2"/>
<dbReference type="InterPro" id="IPR036097">
    <property type="entry name" value="HisK_dim/P_sf"/>
</dbReference>
<dbReference type="PROSITE" id="PS50109">
    <property type="entry name" value="HIS_KIN"/>
    <property type="match status" value="1"/>
</dbReference>
<dbReference type="Pfam" id="PF02518">
    <property type="entry name" value="HATPase_c"/>
    <property type="match status" value="1"/>
</dbReference>
<dbReference type="Gene3D" id="3.30.565.10">
    <property type="entry name" value="Histidine kinase-like ATPase, C-terminal domain"/>
    <property type="match status" value="1"/>
</dbReference>
<evidence type="ECO:0000256" key="1">
    <source>
        <dbReference type="ARBA" id="ARBA00000085"/>
    </source>
</evidence>
<evidence type="ECO:0000256" key="3">
    <source>
        <dbReference type="ARBA" id="ARBA00022553"/>
    </source>
</evidence>
<proteinExistence type="predicted"/>
<name>A0A2Z2NH95_9GAMM</name>
<dbReference type="SMART" id="SM00387">
    <property type="entry name" value="HATPase_c"/>
    <property type="match status" value="1"/>
</dbReference>
<dbReference type="InterPro" id="IPR003661">
    <property type="entry name" value="HisK_dim/P_dom"/>
</dbReference>
<dbReference type="SMART" id="SM00388">
    <property type="entry name" value="HisKA"/>
    <property type="match status" value="1"/>
</dbReference>
<evidence type="ECO:0000259" key="4">
    <source>
        <dbReference type="PROSITE" id="PS50109"/>
    </source>
</evidence>
<dbReference type="InterPro" id="IPR004358">
    <property type="entry name" value="Sig_transdc_His_kin-like_C"/>
</dbReference>
<dbReference type="Pfam" id="PF00512">
    <property type="entry name" value="HisKA"/>
    <property type="match status" value="1"/>
</dbReference>
<reference evidence="5 6" key="1">
    <citation type="submission" date="2016-12" db="EMBL/GenBank/DDBJ databases">
        <authorList>
            <person name="Song W.-J."/>
            <person name="Kurnit D.M."/>
        </authorList>
    </citation>
    <scope>NUCLEOTIDE SEQUENCE [LARGE SCALE GENOMIC DNA]</scope>
    <source>
        <strain evidence="5 6">IMCC3135</strain>
    </source>
</reference>
<dbReference type="Gene3D" id="1.10.287.130">
    <property type="match status" value="1"/>
</dbReference>
<evidence type="ECO:0000313" key="5">
    <source>
        <dbReference type="EMBL" id="ASJ70509.1"/>
    </source>
</evidence>
<keyword evidence="6" id="KW-1185">Reference proteome</keyword>
<dbReference type="SUPFAM" id="SSF55874">
    <property type="entry name" value="ATPase domain of HSP90 chaperone/DNA topoisomerase II/histidine kinase"/>
    <property type="match status" value="1"/>
</dbReference>
<organism evidence="5 6">
    <name type="scientific">Granulosicoccus antarcticus IMCC3135</name>
    <dbReference type="NCBI Taxonomy" id="1192854"/>
    <lineage>
        <taxon>Bacteria</taxon>
        <taxon>Pseudomonadati</taxon>
        <taxon>Pseudomonadota</taxon>
        <taxon>Gammaproteobacteria</taxon>
        <taxon>Chromatiales</taxon>
        <taxon>Granulosicoccaceae</taxon>
        <taxon>Granulosicoccus</taxon>
    </lineage>
</organism>
<dbReference type="OrthoDB" id="1931120at2"/>
<dbReference type="PRINTS" id="PR00344">
    <property type="entry name" value="BCTRLSENSOR"/>
</dbReference>